<feature type="compositionally biased region" description="Polar residues" evidence="1">
    <location>
        <begin position="710"/>
        <end position="719"/>
    </location>
</feature>
<dbReference type="Gene3D" id="1.10.510.10">
    <property type="entry name" value="Transferase(Phosphotransferase) domain 1"/>
    <property type="match status" value="1"/>
</dbReference>
<dbReference type="InterPro" id="IPR000719">
    <property type="entry name" value="Prot_kinase_dom"/>
</dbReference>
<organism evidence="3 4">
    <name type="scientific">Modicella reniformis</name>
    <dbReference type="NCBI Taxonomy" id="1440133"/>
    <lineage>
        <taxon>Eukaryota</taxon>
        <taxon>Fungi</taxon>
        <taxon>Fungi incertae sedis</taxon>
        <taxon>Mucoromycota</taxon>
        <taxon>Mortierellomycotina</taxon>
        <taxon>Mortierellomycetes</taxon>
        <taxon>Mortierellales</taxon>
        <taxon>Mortierellaceae</taxon>
        <taxon>Modicella</taxon>
    </lineage>
</organism>
<dbReference type="SMART" id="SM00220">
    <property type="entry name" value="S_TKc"/>
    <property type="match status" value="1"/>
</dbReference>
<feature type="compositionally biased region" description="Basic and acidic residues" evidence="1">
    <location>
        <begin position="819"/>
        <end position="849"/>
    </location>
</feature>
<feature type="region of interest" description="Disordered" evidence="1">
    <location>
        <begin position="606"/>
        <end position="643"/>
    </location>
</feature>
<keyword evidence="4" id="KW-1185">Reference proteome</keyword>
<dbReference type="PANTHER" id="PTHR12984">
    <property type="entry name" value="SCY1-RELATED S/T PROTEIN KINASE-LIKE"/>
    <property type="match status" value="1"/>
</dbReference>
<name>A0A9P6SN97_9FUNG</name>
<sequence>MAYLTDFVKSTLSRVVLGREVPSFPYNIGERVDSFDSTIWSLHKGIKKEDSSPVSVLCFDCVRQRDKLPLARNAFKKFRTIRHPDLIKYIDGVETEANIYIVTDPVTPLQDHLRADLDPNLIRWGLYKVANVLKFLTVDASFIHGNIRTSSIFITKSGEWKVGGFEALSSLKEDQPAILTFAGLIPESNRYAPPEVRKKSWNVVKEYELWSTDTWHYACLIYEVYNGAFANPEQLANSGKIPAEMAPFYKNLLRPDPKVRPSVGDFLDKGLQAKGFFQNDLVQVVLFLENFSVKEPLHRDTFLRKLDLQIERFPKEFCRYKVLPELIHALEYGSGGAKVLPPIVKISAELDESEYETMIANVLVKMFASTDRSIRLSLLENLNGFIERMNKKIVNDKIFPNMALGFTDTAPIIREWTVKSVLLVIGKLSDRVINYDLLKYLGKLQTDEEPGIRTNTVICLGKISKYLNDSTKAKIMVPAFTRSLRDPFAHARVASLMALSGKSHTTTSESYDKNDIATRIIPCISLTLLDTEKIVRVQALKSLEIFSKRIEKLVESMPDSAIVDTGRDSPNGGIRSIVPSIAASETWAGWAVSSITKKLVTGEMQPQAIGSPQPGSSTPSPASTPAPSTSTTSNSMSLGGHSSAANGLQIATEGGSRSADGFSVNRYSSALAAVEADEAANGGNGGWGNEDDDLFADEGFEPMDQLEPATPSSMQSTMNTRVTTSRPSTSASSAMALGGGVKPSARLGFGAVHDGGADAWDGEDDLFASLNLNSTGSSGGDGGSNTSRPPSSPLNSLGRSVSTPTASDGGATTSPGGTARKEERMAELDRKREERRQRMAEARERKKESLLGAKKL</sequence>
<dbReference type="AlphaFoldDB" id="A0A9P6SN97"/>
<dbReference type="EMBL" id="JAAAHW010003489">
    <property type="protein sequence ID" value="KAF9983342.1"/>
    <property type="molecule type" value="Genomic_DNA"/>
</dbReference>
<dbReference type="InterPro" id="IPR051177">
    <property type="entry name" value="CIK-Related_Protein"/>
</dbReference>
<dbReference type="Pfam" id="PF00069">
    <property type="entry name" value="Pkinase"/>
    <property type="match status" value="1"/>
</dbReference>
<dbReference type="GO" id="GO:0006409">
    <property type="term" value="P:tRNA export from nucleus"/>
    <property type="evidence" value="ECO:0007669"/>
    <property type="project" value="TreeGrafter"/>
</dbReference>
<dbReference type="SUPFAM" id="SSF56112">
    <property type="entry name" value="Protein kinase-like (PK-like)"/>
    <property type="match status" value="1"/>
</dbReference>
<dbReference type="Proteomes" id="UP000749646">
    <property type="component" value="Unassembled WGS sequence"/>
</dbReference>
<feature type="region of interest" description="Disordered" evidence="1">
    <location>
        <begin position="708"/>
        <end position="737"/>
    </location>
</feature>
<evidence type="ECO:0000313" key="3">
    <source>
        <dbReference type="EMBL" id="KAF9983342.1"/>
    </source>
</evidence>
<reference evidence="3" key="1">
    <citation type="journal article" date="2020" name="Fungal Divers.">
        <title>Resolving the Mortierellaceae phylogeny through synthesis of multi-gene phylogenetics and phylogenomics.</title>
        <authorList>
            <person name="Vandepol N."/>
            <person name="Liber J."/>
            <person name="Desiro A."/>
            <person name="Na H."/>
            <person name="Kennedy M."/>
            <person name="Barry K."/>
            <person name="Grigoriev I.V."/>
            <person name="Miller A.N."/>
            <person name="O'Donnell K."/>
            <person name="Stajich J.E."/>
            <person name="Bonito G."/>
        </authorList>
    </citation>
    <scope>NUCLEOTIDE SEQUENCE</scope>
    <source>
        <strain evidence="3">MES-2147</strain>
    </source>
</reference>
<evidence type="ECO:0000259" key="2">
    <source>
        <dbReference type="PROSITE" id="PS50011"/>
    </source>
</evidence>
<evidence type="ECO:0000256" key="1">
    <source>
        <dbReference type="SAM" id="MobiDB-lite"/>
    </source>
</evidence>
<comment type="caution">
    <text evidence="3">The sequence shown here is derived from an EMBL/GenBank/DDBJ whole genome shotgun (WGS) entry which is preliminary data.</text>
</comment>
<feature type="compositionally biased region" description="Low complexity" evidence="1">
    <location>
        <begin position="720"/>
        <end position="734"/>
    </location>
</feature>
<accession>A0A9P6SN97</accession>
<feature type="domain" description="Protein kinase" evidence="2">
    <location>
        <begin position="1"/>
        <end position="277"/>
    </location>
</feature>
<dbReference type="InterPro" id="IPR016024">
    <property type="entry name" value="ARM-type_fold"/>
</dbReference>
<protein>
    <recommendedName>
        <fullName evidence="2">Protein kinase domain-containing protein</fullName>
    </recommendedName>
</protein>
<dbReference type="GO" id="GO:0005524">
    <property type="term" value="F:ATP binding"/>
    <property type="evidence" value="ECO:0007669"/>
    <property type="project" value="InterPro"/>
</dbReference>
<gene>
    <name evidence="3" type="ORF">BGZ65_001914</name>
</gene>
<dbReference type="SUPFAM" id="SSF48371">
    <property type="entry name" value="ARM repeat"/>
    <property type="match status" value="1"/>
</dbReference>
<feature type="region of interest" description="Disordered" evidence="1">
    <location>
        <begin position="771"/>
        <end position="856"/>
    </location>
</feature>
<dbReference type="GO" id="GO:0005737">
    <property type="term" value="C:cytoplasm"/>
    <property type="evidence" value="ECO:0007669"/>
    <property type="project" value="TreeGrafter"/>
</dbReference>
<proteinExistence type="predicted"/>
<dbReference type="Gene3D" id="1.25.10.10">
    <property type="entry name" value="Leucine-rich Repeat Variant"/>
    <property type="match status" value="1"/>
</dbReference>
<dbReference type="GO" id="GO:0004672">
    <property type="term" value="F:protein kinase activity"/>
    <property type="evidence" value="ECO:0007669"/>
    <property type="project" value="InterPro"/>
</dbReference>
<dbReference type="Gene3D" id="3.30.200.20">
    <property type="entry name" value="Phosphorylase Kinase, domain 1"/>
    <property type="match status" value="1"/>
</dbReference>
<dbReference type="InterPro" id="IPR011009">
    <property type="entry name" value="Kinase-like_dom_sf"/>
</dbReference>
<evidence type="ECO:0000313" key="4">
    <source>
        <dbReference type="Proteomes" id="UP000749646"/>
    </source>
</evidence>
<feature type="compositionally biased region" description="Low complexity" evidence="1">
    <location>
        <begin position="611"/>
        <end position="637"/>
    </location>
</feature>
<dbReference type="OrthoDB" id="447103at2759"/>
<feature type="compositionally biased region" description="Polar residues" evidence="1">
    <location>
        <begin position="793"/>
        <end position="816"/>
    </location>
</feature>
<dbReference type="PROSITE" id="PS50011">
    <property type="entry name" value="PROTEIN_KINASE_DOM"/>
    <property type="match status" value="1"/>
</dbReference>
<dbReference type="PANTHER" id="PTHR12984:SF3">
    <property type="entry name" value="N-TERMINAL KINASE-LIKE PROTEIN"/>
    <property type="match status" value="1"/>
</dbReference>
<dbReference type="InterPro" id="IPR011989">
    <property type="entry name" value="ARM-like"/>
</dbReference>